<organism evidence="2 3">
    <name type="scientific">Spiroplasma culicicola AES-1</name>
    <dbReference type="NCBI Taxonomy" id="1276246"/>
    <lineage>
        <taxon>Bacteria</taxon>
        <taxon>Bacillati</taxon>
        <taxon>Mycoplasmatota</taxon>
        <taxon>Mollicutes</taxon>
        <taxon>Entomoplasmatales</taxon>
        <taxon>Spiroplasmataceae</taxon>
        <taxon>Spiroplasma</taxon>
    </lineage>
</organism>
<dbReference type="PANTHER" id="PTHR30050:SF8">
    <property type="entry name" value="PRIMOSOMAL PROTEIN DNAI"/>
    <property type="match status" value="1"/>
</dbReference>
<dbReference type="InterPro" id="IPR003593">
    <property type="entry name" value="AAA+_ATPase"/>
</dbReference>
<evidence type="ECO:0000259" key="1">
    <source>
        <dbReference type="SMART" id="SM00382"/>
    </source>
</evidence>
<dbReference type="RefSeq" id="WP_025363438.1">
    <property type="nucleotide sequence ID" value="NZ_CP006681.1"/>
</dbReference>
<dbReference type="PATRIC" id="fig|1276246.3.peg.868"/>
<dbReference type="SMART" id="SM00382">
    <property type="entry name" value="AAA"/>
    <property type="match status" value="1"/>
</dbReference>
<reference evidence="2 3" key="1">
    <citation type="journal article" date="2014" name="Genome Biol. Evol.">
        <title>Molecular evolution of the substrate utilization strategies and putative virulence factors in mosquito-associated Spiroplasma species.</title>
        <authorList>
            <person name="Chang T.H."/>
            <person name="Lo W.S."/>
            <person name="Ku C."/>
            <person name="Chen L.L."/>
            <person name="Kuo C.H."/>
        </authorList>
    </citation>
    <scope>NUCLEOTIDE SEQUENCE [LARGE SCALE GENOMIC DNA]</scope>
    <source>
        <strain evidence="2">AES-1</strain>
    </source>
</reference>
<dbReference type="KEGG" id="scq:SCULI_v1c08730"/>
<dbReference type="SUPFAM" id="SSF52540">
    <property type="entry name" value="P-loop containing nucleoside triphosphate hydrolases"/>
    <property type="match status" value="1"/>
</dbReference>
<name>W6A7X2_9MOLU</name>
<dbReference type="Gene3D" id="3.40.50.300">
    <property type="entry name" value="P-loop containing nucleotide triphosphate hydrolases"/>
    <property type="match status" value="1"/>
</dbReference>
<dbReference type="STRING" id="1276246.SCULI_v1c08730"/>
<gene>
    <name evidence="2" type="primary">dnaI</name>
    <name evidence="2" type="ORF">SCULI_v1c08730</name>
</gene>
<dbReference type="Pfam" id="PF00308">
    <property type="entry name" value="Bac_DnaA"/>
    <property type="match status" value="1"/>
</dbReference>
<dbReference type="HOGENOM" id="CLU_077384_0_0_14"/>
<protein>
    <submittedName>
        <fullName evidence="2">Primosomal protein DnaI</fullName>
    </submittedName>
</protein>
<dbReference type="EMBL" id="CP006681">
    <property type="protein sequence ID" value="AHI53213.1"/>
    <property type="molecule type" value="Genomic_DNA"/>
</dbReference>
<dbReference type="AlphaFoldDB" id="W6A7X2"/>
<dbReference type="PANTHER" id="PTHR30050">
    <property type="entry name" value="CHROMOSOMAL REPLICATION INITIATOR PROTEIN DNAA"/>
    <property type="match status" value="1"/>
</dbReference>
<dbReference type="OrthoDB" id="61127at2"/>
<accession>W6A7X2</accession>
<dbReference type="Proteomes" id="UP000019267">
    <property type="component" value="Chromosome"/>
</dbReference>
<dbReference type="InterPro" id="IPR013317">
    <property type="entry name" value="DnaA_dom"/>
</dbReference>
<feature type="domain" description="AAA+ ATPase" evidence="1">
    <location>
        <begin position="139"/>
        <end position="266"/>
    </location>
</feature>
<evidence type="ECO:0000313" key="3">
    <source>
        <dbReference type="Proteomes" id="UP000019267"/>
    </source>
</evidence>
<proteinExistence type="predicted"/>
<dbReference type="eggNOG" id="COG1484">
    <property type="taxonomic scope" value="Bacteria"/>
</dbReference>
<keyword evidence="3" id="KW-1185">Reference proteome</keyword>
<sequence>MQKTLNEIKNNQIIKPFIQKYNISDEILEKNNLLLTRVIEQIIICKENEPMSECHQIIKGVQQKLSFVNNEFYIKSENCNHWKFEHQDYKIQKNIVFAQYDVKEYTNTIDDYKKENPKLSVGFPEFLNHVKKMQLDPSKWKGIYLYGAPGIGKTYLMKTVANTFAKNDKKVVVVTVNKLIQTVKETFNKTFENDYNKFLDLCTNIDVLILDDIGAEIVSDWSRDELLFGVLNTRLENKKITFFTSNFSIAELEEYYLNKKLTKQAERNFDKNKTIRFTERIKGLAIALKLEGDNKRY</sequence>
<dbReference type="GO" id="GO:0006260">
    <property type="term" value="P:DNA replication"/>
    <property type="evidence" value="ECO:0007669"/>
    <property type="project" value="TreeGrafter"/>
</dbReference>
<evidence type="ECO:0000313" key="2">
    <source>
        <dbReference type="EMBL" id="AHI53213.1"/>
    </source>
</evidence>
<dbReference type="InterPro" id="IPR027417">
    <property type="entry name" value="P-loop_NTPase"/>
</dbReference>